<feature type="transmembrane region" description="Helical" evidence="6">
    <location>
        <begin position="215"/>
        <end position="235"/>
    </location>
</feature>
<dbReference type="Gene3D" id="1.20.1250.20">
    <property type="entry name" value="MFS general substrate transporter like domains"/>
    <property type="match status" value="1"/>
</dbReference>
<feature type="transmembrane region" description="Helical" evidence="6">
    <location>
        <begin position="358"/>
        <end position="377"/>
    </location>
</feature>
<name>A0A194XRJ2_MOLSC</name>
<reference evidence="8 9" key="1">
    <citation type="submission" date="2015-10" db="EMBL/GenBank/DDBJ databases">
        <title>Full genome of DAOMC 229536 Phialocephala scopiformis, a fungal endophyte of spruce producing the potent anti-insectan compound rugulosin.</title>
        <authorList>
            <consortium name="DOE Joint Genome Institute"/>
            <person name="Walker A.K."/>
            <person name="Frasz S.L."/>
            <person name="Seifert K.A."/>
            <person name="Miller J.D."/>
            <person name="Mondo S.J."/>
            <person name="Labutti K."/>
            <person name="Lipzen A."/>
            <person name="Dockter R."/>
            <person name="Kennedy M."/>
            <person name="Grigoriev I.V."/>
            <person name="Spatafora J.W."/>
        </authorList>
    </citation>
    <scope>NUCLEOTIDE SEQUENCE [LARGE SCALE GENOMIC DNA]</scope>
    <source>
        <strain evidence="8 9">CBS 120377</strain>
    </source>
</reference>
<feature type="transmembrane region" description="Helical" evidence="6">
    <location>
        <begin position="501"/>
        <end position="520"/>
    </location>
</feature>
<accession>A0A194XRJ2</accession>
<dbReference type="Pfam" id="PF07690">
    <property type="entry name" value="MFS_1"/>
    <property type="match status" value="1"/>
</dbReference>
<feature type="transmembrane region" description="Helical" evidence="6">
    <location>
        <begin position="437"/>
        <end position="457"/>
    </location>
</feature>
<evidence type="ECO:0000259" key="7">
    <source>
        <dbReference type="PROSITE" id="PS50850"/>
    </source>
</evidence>
<dbReference type="EMBL" id="KQ947406">
    <property type="protein sequence ID" value="KUJ22347.1"/>
    <property type="molecule type" value="Genomic_DNA"/>
</dbReference>
<feature type="transmembrane region" description="Helical" evidence="6">
    <location>
        <begin position="122"/>
        <end position="143"/>
    </location>
</feature>
<feature type="transmembrane region" description="Helical" evidence="6">
    <location>
        <begin position="397"/>
        <end position="416"/>
    </location>
</feature>
<feature type="transmembrane region" description="Helical" evidence="6">
    <location>
        <begin position="285"/>
        <end position="310"/>
    </location>
</feature>
<dbReference type="GO" id="GO:0005886">
    <property type="term" value="C:plasma membrane"/>
    <property type="evidence" value="ECO:0007669"/>
    <property type="project" value="TreeGrafter"/>
</dbReference>
<dbReference type="CDD" id="cd17323">
    <property type="entry name" value="MFS_Tpo1_MDR_like"/>
    <property type="match status" value="1"/>
</dbReference>
<protein>
    <submittedName>
        <fullName evidence="8">MFS general substrate transporter</fullName>
    </submittedName>
</protein>
<gene>
    <name evidence="8" type="ORF">LY89DRAFT_606807</name>
</gene>
<dbReference type="Proteomes" id="UP000070700">
    <property type="component" value="Unassembled WGS sequence"/>
</dbReference>
<evidence type="ECO:0000256" key="5">
    <source>
        <dbReference type="SAM" id="MobiDB-lite"/>
    </source>
</evidence>
<feature type="transmembrane region" description="Helical" evidence="6">
    <location>
        <begin position="526"/>
        <end position="550"/>
    </location>
</feature>
<feature type="compositionally biased region" description="Basic and acidic residues" evidence="5">
    <location>
        <begin position="55"/>
        <end position="73"/>
    </location>
</feature>
<feature type="transmembrane region" description="Helical" evidence="6">
    <location>
        <begin position="247"/>
        <end position="265"/>
    </location>
</feature>
<comment type="subcellular location">
    <subcellularLocation>
        <location evidence="1">Membrane</location>
        <topology evidence="1">Multi-pass membrane protein</topology>
    </subcellularLocation>
</comment>
<keyword evidence="2 6" id="KW-0812">Transmembrane</keyword>
<evidence type="ECO:0000256" key="4">
    <source>
        <dbReference type="ARBA" id="ARBA00023136"/>
    </source>
</evidence>
<dbReference type="InParanoid" id="A0A194XRJ2"/>
<dbReference type="GeneID" id="28820160"/>
<feature type="transmembrane region" description="Helical" evidence="6">
    <location>
        <begin position="190"/>
        <end position="209"/>
    </location>
</feature>
<dbReference type="InterPro" id="IPR036259">
    <property type="entry name" value="MFS_trans_sf"/>
</dbReference>
<keyword evidence="4 6" id="KW-0472">Membrane</keyword>
<evidence type="ECO:0000256" key="1">
    <source>
        <dbReference type="ARBA" id="ARBA00004141"/>
    </source>
</evidence>
<evidence type="ECO:0000313" key="9">
    <source>
        <dbReference type="Proteomes" id="UP000070700"/>
    </source>
</evidence>
<dbReference type="GO" id="GO:1990961">
    <property type="term" value="P:xenobiotic detoxification by transmembrane export across the plasma membrane"/>
    <property type="evidence" value="ECO:0007669"/>
    <property type="project" value="TreeGrafter"/>
</dbReference>
<feature type="region of interest" description="Disordered" evidence="5">
    <location>
        <begin position="34"/>
        <end position="73"/>
    </location>
</feature>
<sequence length="566" mass="62906">MFDIIRDSSFGQLLRLIAKNKILLFSDELPDFELPSPTTEEKEIEHQSETSTITNDRRGSSGDKIDRDEDEELATRPDIEPIERTISQPIHPIVASDGIILVDWYTTDDPGNPQNYSTPKKIYVSFIIALYTFAVYIGSSIYTPGEGEVEERFNVGPTAAALGMSLYVLAYGVGPMLWSPLSEIPVIGKNPPYIFTFAIFVILTIPTALTESFAGLLVLRFLLGFFGSPCLATAGSSFQDIWPLIKIPYLMIIWAGFATLGPAFGPVVGGFSIQAENWRWSQWEMLWLSGPVFLMMFFSLPETSADTILLQRARRLRKLLNKSNLKSQSEIDQAHMTARERAFDALIKPWEINALDPAVLFSTFYTSLLYGIFYSFFESTPLVFPKIYHFNLGESGLPYLSALVAIVVIGPVYAAYWHYTVERPFEKNGFGPQEDRLVVGLVGSCMIPVGLFLYAWTARSGVHWIAPTFGMGLSVGGTYLIIQSIFLYLPFTYPKYSASLFAANDLARSTLAAGAILFSRPLFTNLGVAGGVSLLGGLTIVCAFLLYLLYRYGAILRAKSRFAVKD</sequence>
<feature type="domain" description="Major facilitator superfamily (MFS) profile" evidence="7">
    <location>
        <begin position="124"/>
        <end position="566"/>
    </location>
</feature>
<dbReference type="OrthoDB" id="3357846at2759"/>
<feature type="transmembrane region" description="Helical" evidence="6">
    <location>
        <begin position="469"/>
        <end position="489"/>
    </location>
</feature>
<feature type="transmembrane region" description="Helical" evidence="6">
    <location>
        <begin position="155"/>
        <end position="178"/>
    </location>
</feature>
<evidence type="ECO:0000256" key="6">
    <source>
        <dbReference type="SAM" id="Phobius"/>
    </source>
</evidence>
<dbReference type="GO" id="GO:0015244">
    <property type="term" value="F:fluconazole transmembrane transporter activity"/>
    <property type="evidence" value="ECO:0007669"/>
    <property type="project" value="TreeGrafter"/>
</dbReference>
<keyword evidence="3 6" id="KW-1133">Transmembrane helix</keyword>
<dbReference type="RefSeq" id="XP_018076702.1">
    <property type="nucleotide sequence ID" value="XM_018210434.1"/>
</dbReference>
<keyword evidence="9" id="KW-1185">Reference proteome</keyword>
<dbReference type="PANTHER" id="PTHR23502:SF23">
    <property type="entry name" value="FLUCONAZOLE RESISTANCE PROTEIN 1"/>
    <property type="match status" value="1"/>
</dbReference>
<organism evidence="8 9">
    <name type="scientific">Mollisia scopiformis</name>
    <name type="common">Conifer needle endophyte fungus</name>
    <name type="synonym">Phialocephala scopiformis</name>
    <dbReference type="NCBI Taxonomy" id="149040"/>
    <lineage>
        <taxon>Eukaryota</taxon>
        <taxon>Fungi</taxon>
        <taxon>Dikarya</taxon>
        <taxon>Ascomycota</taxon>
        <taxon>Pezizomycotina</taxon>
        <taxon>Leotiomycetes</taxon>
        <taxon>Helotiales</taxon>
        <taxon>Mollisiaceae</taxon>
        <taxon>Mollisia</taxon>
    </lineage>
</organism>
<dbReference type="SUPFAM" id="SSF103473">
    <property type="entry name" value="MFS general substrate transporter"/>
    <property type="match status" value="1"/>
</dbReference>
<dbReference type="InterPro" id="IPR011701">
    <property type="entry name" value="MFS"/>
</dbReference>
<dbReference type="InterPro" id="IPR020846">
    <property type="entry name" value="MFS_dom"/>
</dbReference>
<dbReference type="PANTHER" id="PTHR23502">
    <property type="entry name" value="MAJOR FACILITATOR SUPERFAMILY"/>
    <property type="match status" value="1"/>
</dbReference>
<evidence type="ECO:0000256" key="2">
    <source>
        <dbReference type="ARBA" id="ARBA00022692"/>
    </source>
</evidence>
<dbReference type="PROSITE" id="PS50850">
    <property type="entry name" value="MFS"/>
    <property type="match status" value="1"/>
</dbReference>
<dbReference type="AlphaFoldDB" id="A0A194XRJ2"/>
<proteinExistence type="predicted"/>
<evidence type="ECO:0000313" key="8">
    <source>
        <dbReference type="EMBL" id="KUJ22347.1"/>
    </source>
</evidence>
<evidence type="ECO:0000256" key="3">
    <source>
        <dbReference type="ARBA" id="ARBA00022989"/>
    </source>
</evidence>
<feature type="compositionally biased region" description="Basic and acidic residues" evidence="5">
    <location>
        <begin position="39"/>
        <end position="48"/>
    </location>
</feature>
<dbReference type="KEGG" id="psco:LY89DRAFT_606807"/>